<feature type="compositionally biased region" description="Polar residues" evidence="6">
    <location>
        <begin position="534"/>
        <end position="545"/>
    </location>
</feature>
<dbReference type="GO" id="GO:0003697">
    <property type="term" value="F:single-stranded DNA binding"/>
    <property type="evidence" value="ECO:0007669"/>
    <property type="project" value="UniProtKB-ARBA"/>
</dbReference>
<dbReference type="Proteomes" id="UP000054266">
    <property type="component" value="Unassembled WGS sequence"/>
</dbReference>
<dbReference type="SUPFAM" id="SSF54768">
    <property type="entry name" value="dsRNA-binding domain-like"/>
    <property type="match status" value="1"/>
</dbReference>
<feature type="compositionally biased region" description="Basic and acidic residues" evidence="6">
    <location>
        <begin position="416"/>
        <end position="431"/>
    </location>
</feature>
<gene>
    <name evidence="7" type="ORF">PV04_01484</name>
</gene>
<dbReference type="AlphaFoldDB" id="A0A0D2G3G9"/>
<dbReference type="GO" id="GO:0045002">
    <property type="term" value="P:double-strand break repair via single-strand annealing"/>
    <property type="evidence" value="ECO:0007669"/>
    <property type="project" value="InterPro"/>
</dbReference>
<evidence type="ECO:0000313" key="8">
    <source>
        <dbReference type="Proteomes" id="UP000054266"/>
    </source>
</evidence>
<comment type="similarity">
    <text evidence="1">Belongs to the RAD52 family.</text>
</comment>
<accession>A0A0D2G3G9</accession>
<dbReference type="PANTHER" id="PTHR12132:SF1">
    <property type="entry name" value="DNA REPAIR PROTEIN RAD52 HOMOLOG"/>
    <property type="match status" value="1"/>
</dbReference>
<dbReference type="STRING" id="5601.A0A0D2G3G9"/>
<evidence type="ECO:0000256" key="4">
    <source>
        <dbReference type="ARBA" id="ARBA00023204"/>
    </source>
</evidence>
<feature type="region of interest" description="Disordered" evidence="6">
    <location>
        <begin position="197"/>
        <end position="235"/>
    </location>
</feature>
<dbReference type="InterPro" id="IPR007232">
    <property type="entry name" value="Rad52_Rad59_Rad22"/>
</dbReference>
<dbReference type="InterPro" id="IPR042525">
    <property type="entry name" value="Rad52_Rad59_Rad22_sf"/>
</dbReference>
<dbReference type="FunFam" id="3.30.390.80:FF:000001">
    <property type="entry name" value="DNA repair protein RAD52 homolog"/>
    <property type="match status" value="1"/>
</dbReference>
<dbReference type="EMBL" id="KN846956">
    <property type="protein sequence ID" value="KIW73355.1"/>
    <property type="molecule type" value="Genomic_DNA"/>
</dbReference>
<feature type="compositionally biased region" description="Polar residues" evidence="6">
    <location>
        <begin position="503"/>
        <end position="513"/>
    </location>
</feature>
<feature type="region of interest" description="Disordered" evidence="6">
    <location>
        <begin position="267"/>
        <end position="362"/>
    </location>
</feature>
<feature type="region of interest" description="Disordered" evidence="6">
    <location>
        <begin position="1"/>
        <end position="23"/>
    </location>
</feature>
<keyword evidence="8" id="KW-1185">Reference proteome</keyword>
<dbReference type="InterPro" id="IPR041247">
    <property type="entry name" value="Rad52_fam"/>
</dbReference>
<feature type="compositionally biased region" description="Basic and acidic residues" evidence="6">
    <location>
        <begin position="197"/>
        <end position="207"/>
    </location>
</feature>
<name>A0A0D2G3G9_9EURO</name>
<feature type="compositionally biased region" description="Polar residues" evidence="6">
    <location>
        <begin position="10"/>
        <end position="19"/>
    </location>
</feature>
<evidence type="ECO:0000256" key="6">
    <source>
        <dbReference type="SAM" id="MobiDB-lite"/>
    </source>
</evidence>
<keyword evidence="2" id="KW-0227">DNA damage</keyword>
<protein>
    <recommendedName>
        <fullName evidence="5">RAD52 homolog</fullName>
    </recommendedName>
</protein>
<evidence type="ECO:0000256" key="2">
    <source>
        <dbReference type="ARBA" id="ARBA00022763"/>
    </source>
</evidence>
<dbReference type="PANTHER" id="PTHR12132">
    <property type="entry name" value="DNA REPAIR AND RECOMBINATION PROTEIN RAD52, RAD59"/>
    <property type="match status" value="1"/>
</dbReference>
<dbReference type="Pfam" id="PF04098">
    <property type="entry name" value="Rad52_Rad22"/>
    <property type="match status" value="1"/>
</dbReference>
<evidence type="ECO:0000313" key="7">
    <source>
        <dbReference type="EMBL" id="KIW73355.1"/>
    </source>
</evidence>
<evidence type="ECO:0000256" key="5">
    <source>
        <dbReference type="ARBA" id="ARBA00077224"/>
    </source>
</evidence>
<evidence type="ECO:0000256" key="1">
    <source>
        <dbReference type="ARBA" id="ARBA00006638"/>
    </source>
</evidence>
<proteinExistence type="inferred from homology"/>
<keyword evidence="3" id="KW-0233">DNA recombination</keyword>
<dbReference type="NCBIfam" id="TIGR00607">
    <property type="entry name" value="rad52"/>
    <property type="match status" value="1"/>
</dbReference>
<reference evidence="7 8" key="1">
    <citation type="submission" date="2015-01" db="EMBL/GenBank/DDBJ databases">
        <title>The Genome Sequence of Capronia semiimmersa CBS27337.</title>
        <authorList>
            <consortium name="The Broad Institute Genomics Platform"/>
            <person name="Cuomo C."/>
            <person name="de Hoog S."/>
            <person name="Gorbushina A."/>
            <person name="Stielow B."/>
            <person name="Teixiera M."/>
            <person name="Abouelleil A."/>
            <person name="Chapman S.B."/>
            <person name="Priest M."/>
            <person name="Young S.K."/>
            <person name="Wortman J."/>
            <person name="Nusbaum C."/>
            <person name="Birren B."/>
        </authorList>
    </citation>
    <scope>NUCLEOTIDE SEQUENCE [LARGE SCALE GENOMIC DNA]</scope>
    <source>
        <strain evidence="7 8">CBS 27337</strain>
    </source>
</reference>
<dbReference type="GO" id="GO:0005634">
    <property type="term" value="C:nucleus"/>
    <property type="evidence" value="ECO:0007669"/>
    <property type="project" value="InterPro"/>
</dbReference>
<evidence type="ECO:0000256" key="3">
    <source>
        <dbReference type="ARBA" id="ARBA00023172"/>
    </source>
</evidence>
<dbReference type="Gene3D" id="3.30.390.80">
    <property type="entry name" value="DNA repair protein Rad52/59/22"/>
    <property type="match status" value="1"/>
</dbReference>
<organism evidence="7 8">
    <name type="scientific">Phialophora macrospora</name>
    <dbReference type="NCBI Taxonomy" id="1851006"/>
    <lineage>
        <taxon>Eukaryota</taxon>
        <taxon>Fungi</taxon>
        <taxon>Dikarya</taxon>
        <taxon>Ascomycota</taxon>
        <taxon>Pezizomycotina</taxon>
        <taxon>Eurotiomycetes</taxon>
        <taxon>Chaetothyriomycetidae</taxon>
        <taxon>Chaetothyriales</taxon>
        <taxon>Herpotrichiellaceae</taxon>
        <taxon>Phialophora</taxon>
    </lineage>
</organism>
<keyword evidence="4" id="KW-0234">DNA repair</keyword>
<sequence>MPAVGDQHKPNGSTTSNPFEEQPLRITEYTAQEIATLQSRLDKQLGPEYISSRAGPGGLKVHYLAAEKAISLANEVFGFNGWSSSIQNIQIDFVDENPQTGKISLGLSVIVRVTLKDGTHHEDIGYGQIDNCKGKAAAFEKAKKEGTTDALKRALRNFGNVLGNCVYDKAYLQKVTKLKVGATKWDESMLHRHADYAPKKNPEEAKHNSSASTVDVISEPARPQPSVPAQDETQEFEDSFELADFEEIDFSEGNIGHPDEVALPAESTDTARRPANSGPERTLPQPRADLTTPSKPHLTGPPVSRPETSRPPQVPAPTNVIPQPLPGQRAQAPSGPPTRPSVADSRFALESVPRVSSPPQTGQVLGFYSAKAADILDGNNNVVAGGPAAAPRFNPHADSPSIRKTSGVNHTKSVPLKRDLSVDTTPIRRDLVNPQAEPVRRVGAPGPTGQFPGTRGPSTSAYRPPTRRGPLESNATHFSNPAEFGGVEHALQAAKRTPLGDVSNVQHHVTAATTDGADAKRQRLSDAAPRGEAGTTTSQPSGNNE</sequence>
<dbReference type="HOGENOM" id="CLU_011431_4_0_1"/>
<feature type="region of interest" description="Disordered" evidence="6">
    <location>
        <begin position="384"/>
        <end position="545"/>
    </location>
</feature>
<dbReference type="GO" id="GO:0006312">
    <property type="term" value="P:mitotic recombination"/>
    <property type="evidence" value="ECO:0007669"/>
    <property type="project" value="TreeGrafter"/>
</dbReference>
<dbReference type="GO" id="GO:0000730">
    <property type="term" value="P:DNA recombinase assembly"/>
    <property type="evidence" value="ECO:0007669"/>
    <property type="project" value="InterPro"/>
</dbReference>
<dbReference type="InterPro" id="IPR004585">
    <property type="entry name" value="DNA_recomb/repair_Rad52"/>
</dbReference>
<feature type="compositionally biased region" description="Polar residues" evidence="6">
    <location>
        <begin position="402"/>
        <end position="412"/>
    </location>
</feature>